<dbReference type="PANTHER" id="PTHR32044">
    <property type="entry name" value="GLUCOMANNAN 4-BETA-MANNOSYLTRANSFERASE 9"/>
    <property type="match status" value="1"/>
</dbReference>
<feature type="transmembrane region" description="Helical" evidence="6">
    <location>
        <begin position="12"/>
        <end position="34"/>
    </location>
</feature>
<organism evidence="7 8">
    <name type="scientific">Herbaspirillum frisingense GSF30</name>
    <dbReference type="NCBI Taxonomy" id="864073"/>
    <lineage>
        <taxon>Bacteria</taxon>
        <taxon>Pseudomonadati</taxon>
        <taxon>Pseudomonadota</taxon>
        <taxon>Betaproteobacteria</taxon>
        <taxon>Burkholderiales</taxon>
        <taxon>Oxalobacteraceae</taxon>
        <taxon>Herbaspirillum</taxon>
    </lineage>
</organism>
<keyword evidence="2 7" id="KW-0808">Transferase</keyword>
<sequence>MVSEGRSVLVSIFSFLAQAIFWLVVCYFFLYVGLELRALLISRKTERRKLAQLTATPALPVQPPAGYPPVTVLLPVCNESAVIERLIHAVCQMQYPAGQLEILVLDDSTDQTSALAQQAASRYQAAGIDIRVLRRPDRNGFKAGNLIHGIEQSRGEFFAIFDADFLPPADFLLRTMPCFSDPELGFLQTGIGYENRDHSFLTRFQAMEMGHQQYVTVGLSEDGDMASLSGSSCVWRKRCIEAVGGWSDATVTEDVDLGYRAQFSHWKYAYLRDVMSMSILPETISAFRMQRERWGRGLIHSAFKHAGAMFHQRMPLMRRLHAISTMFSSLLLASIHVLVLLSLPLNYLLNFEAASVQWGALLFFVLAGVWGIDNAIGASKGAWINDKRSLGRMVWDSYLYIALFLPMAWYYFFGGCRALFGVYGEFHRTPKAGDEHRTKMPRANTAMLLGEIFTFFYSLAAVLVALDEDNFCLVPLNVTVCVGFAMVLYWSWKERLSRDHG</sequence>
<dbReference type="Pfam" id="PF13641">
    <property type="entry name" value="Glyco_tranf_2_3"/>
    <property type="match status" value="1"/>
</dbReference>
<accession>A0AAI9N4E9</accession>
<feature type="transmembrane region" description="Helical" evidence="6">
    <location>
        <begin position="355"/>
        <end position="376"/>
    </location>
</feature>
<reference evidence="7 8" key="1">
    <citation type="journal article" date="2013" name="Front. Microbiol.">
        <title>The genome of the endophytic bacterium H. frisingense GSF30(T) identifies diverse strategies in the Herbaspirillum genus to interact with plants.</title>
        <authorList>
            <person name="Straub D."/>
            <person name="Rothballer M."/>
            <person name="Hartmann A."/>
            <person name="Ludewig U."/>
        </authorList>
    </citation>
    <scope>NUCLEOTIDE SEQUENCE [LARGE SCALE GENOMIC DNA]</scope>
    <source>
        <strain evidence="7 8">GSF30</strain>
    </source>
</reference>
<feature type="transmembrane region" description="Helical" evidence="6">
    <location>
        <begin position="473"/>
        <end position="492"/>
    </location>
</feature>
<feature type="transmembrane region" description="Helical" evidence="6">
    <location>
        <begin position="443"/>
        <end position="466"/>
    </location>
</feature>
<evidence type="ECO:0000256" key="4">
    <source>
        <dbReference type="ARBA" id="ARBA00022989"/>
    </source>
</evidence>
<dbReference type="Proteomes" id="UP000006772">
    <property type="component" value="Unassembled WGS sequence"/>
</dbReference>
<dbReference type="InterPro" id="IPR029044">
    <property type="entry name" value="Nucleotide-diphossugar_trans"/>
</dbReference>
<evidence type="ECO:0000256" key="3">
    <source>
        <dbReference type="ARBA" id="ARBA00022692"/>
    </source>
</evidence>
<dbReference type="GO" id="GO:0016757">
    <property type="term" value="F:glycosyltransferase activity"/>
    <property type="evidence" value="ECO:0007669"/>
    <property type="project" value="TreeGrafter"/>
</dbReference>
<dbReference type="AlphaFoldDB" id="A0AAI9N4E9"/>
<evidence type="ECO:0000313" key="7">
    <source>
        <dbReference type="EMBL" id="EOA05184.1"/>
    </source>
</evidence>
<keyword evidence="5 6" id="KW-0472">Membrane</keyword>
<proteinExistence type="predicted"/>
<evidence type="ECO:0000256" key="5">
    <source>
        <dbReference type="ARBA" id="ARBA00023136"/>
    </source>
</evidence>
<evidence type="ECO:0000256" key="2">
    <source>
        <dbReference type="ARBA" id="ARBA00022679"/>
    </source>
</evidence>
<evidence type="ECO:0000313" key="8">
    <source>
        <dbReference type="Proteomes" id="UP000006772"/>
    </source>
</evidence>
<comment type="caution">
    <text evidence="7">The sequence shown here is derived from an EMBL/GenBank/DDBJ whole genome shotgun (WGS) entry which is preliminary data.</text>
</comment>
<name>A0AAI9N4E9_9BURK</name>
<comment type="subcellular location">
    <subcellularLocation>
        <location evidence="1">Endomembrane system</location>
    </subcellularLocation>
</comment>
<evidence type="ECO:0000256" key="1">
    <source>
        <dbReference type="ARBA" id="ARBA00004308"/>
    </source>
</evidence>
<dbReference type="GO" id="GO:0012505">
    <property type="term" value="C:endomembrane system"/>
    <property type="evidence" value="ECO:0007669"/>
    <property type="project" value="UniProtKB-SubCell"/>
</dbReference>
<dbReference type="PANTHER" id="PTHR32044:SF80">
    <property type="entry name" value="XYLOGLUCAN GLYCOSYLTRANSFERASE 2-RELATED"/>
    <property type="match status" value="1"/>
</dbReference>
<keyword evidence="3 6" id="KW-0812">Transmembrane</keyword>
<gene>
    <name evidence="7" type="ORF">HFRIS_008581</name>
</gene>
<evidence type="ECO:0000256" key="6">
    <source>
        <dbReference type="SAM" id="Phobius"/>
    </source>
</evidence>
<feature type="transmembrane region" description="Helical" evidence="6">
    <location>
        <begin position="397"/>
        <end position="423"/>
    </location>
</feature>
<protein>
    <submittedName>
        <fullName evidence="7">Glycosyl transferase family protein</fullName>
    </submittedName>
</protein>
<feature type="transmembrane region" description="Helical" evidence="6">
    <location>
        <begin position="320"/>
        <end position="343"/>
    </location>
</feature>
<dbReference type="EMBL" id="AEEC02000009">
    <property type="protein sequence ID" value="EOA05184.1"/>
    <property type="molecule type" value="Genomic_DNA"/>
</dbReference>
<dbReference type="Gene3D" id="3.90.550.10">
    <property type="entry name" value="Spore Coat Polysaccharide Biosynthesis Protein SpsA, Chain A"/>
    <property type="match status" value="1"/>
</dbReference>
<keyword evidence="4 6" id="KW-1133">Transmembrane helix</keyword>
<dbReference type="SUPFAM" id="SSF53448">
    <property type="entry name" value="Nucleotide-diphospho-sugar transferases"/>
    <property type="match status" value="1"/>
</dbReference>